<proteinExistence type="predicted"/>
<dbReference type="RefSeq" id="WP_343787811.1">
    <property type="nucleotide sequence ID" value="NZ_BAAAFH010000011.1"/>
</dbReference>
<reference evidence="2" key="1">
    <citation type="journal article" date="2019" name="Int. J. Syst. Evol. Microbiol.">
        <title>The Global Catalogue of Microorganisms (GCM) 10K type strain sequencing project: providing services to taxonomists for standard genome sequencing and annotation.</title>
        <authorList>
            <consortium name="The Broad Institute Genomics Platform"/>
            <consortium name="The Broad Institute Genome Sequencing Center for Infectious Disease"/>
            <person name="Wu L."/>
            <person name="Ma J."/>
        </authorList>
    </citation>
    <scope>NUCLEOTIDE SEQUENCE [LARGE SCALE GENOMIC DNA]</scope>
    <source>
        <strain evidence="2">JCM 16083</strain>
    </source>
</reference>
<evidence type="ECO:0000313" key="2">
    <source>
        <dbReference type="Proteomes" id="UP001501126"/>
    </source>
</evidence>
<evidence type="ECO:0008006" key="3">
    <source>
        <dbReference type="Google" id="ProtNLM"/>
    </source>
</evidence>
<evidence type="ECO:0000313" key="1">
    <source>
        <dbReference type="EMBL" id="GAA0875881.1"/>
    </source>
</evidence>
<dbReference type="PROSITE" id="PS51257">
    <property type="entry name" value="PROKAR_LIPOPROTEIN"/>
    <property type="match status" value="1"/>
</dbReference>
<sequence length="128" mass="15055">MKKSTNLILITILFLGCSSYSSKKDNELLKVEQHEANKLIGEWQQLNPGVEGSTPKVVFTEKTFTFYIKDNEPYERTYHIHDNFIIGPEHPILKERDSIKYELISKEILILNIKEMGTTYPKRYYKLK</sequence>
<dbReference type="EMBL" id="BAAAFH010000011">
    <property type="protein sequence ID" value="GAA0875881.1"/>
    <property type="molecule type" value="Genomic_DNA"/>
</dbReference>
<protein>
    <recommendedName>
        <fullName evidence="3">Lipocalin-like domain-containing protein</fullName>
    </recommendedName>
</protein>
<accession>A0ABP3Y2X7</accession>
<dbReference type="Proteomes" id="UP001501126">
    <property type="component" value="Unassembled WGS sequence"/>
</dbReference>
<gene>
    <name evidence="1" type="ORF">GCM10009118_22900</name>
</gene>
<comment type="caution">
    <text evidence="1">The sequence shown here is derived from an EMBL/GenBank/DDBJ whole genome shotgun (WGS) entry which is preliminary data.</text>
</comment>
<organism evidence="1 2">
    <name type="scientific">Wandonia haliotis</name>
    <dbReference type="NCBI Taxonomy" id="574963"/>
    <lineage>
        <taxon>Bacteria</taxon>
        <taxon>Pseudomonadati</taxon>
        <taxon>Bacteroidota</taxon>
        <taxon>Flavobacteriia</taxon>
        <taxon>Flavobacteriales</taxon>
        <taxon>Crocinitomicaceae</taxon>
        <taxon>Wandonia</taxon>
    </lineage>
</organism>
<keyword evidence="2" id="KW-1185">Reference proteome</keyword>
<name>A0ABP3Y2X7_9FLAO</name>